<feature type="chain" id="PRO_5016644184" evidence="1">
    <location>
        <begin position="22"/>
        <end position="197"/>
    </location>
</feature>
<accession>A0A366HTD0</accession>
<sequence length="197" mass="22085">MMVLGRLILIAVLPLAVSCQSGGSALDTPSQPRVRITRGQAEKVLKGLTFPMTRAELAQHYPAVGFEQDPPVFCFWLSKEPGDYEYRRLGKDLYLLLRVQFKHRPENRLYPTGLNPVRRGVGTGSIFTRRGNRIGSIAISPDLPEHTIILKARPDVRDVIFDAELKDMSKESDMEKGLLEAYQGYKDAEPQVLTSDS</sequence>
<evidence type="ECO:0000313" key="3">
    <source>
        <dbReference type="Proteomes" id="UP000253426"/>
    </source>
</evidence>
<reference evidence="2 3" key="1">
    <citation type="submission" date="2018-06" db="EMBL/GenBank/DDBJ databases">
        <title>Genomic Encyclopedia of Type Strains, Phase IV (KMG-IV): sequencing the most valuable type-strain genomes for metagenomic binning, comparative biology and taxonomic classification.</title>
        <authorList>
            <person name="Goeker M."/>
        </authorList>
    </citation>
    <scope>NUCLEOTIDE SEQUENCE [LARGE SCALE GENOMIC DNA]</scope>
    <source>
        <strain evidence="2 3">DSM 25532</strain>
    </source>
</reference>
<dbReference type="PROSITE" id="PS51257">
    <property type="entry name" value="PROKAR_LIPOPROTEIN"/>
    <property type="match status" value="1"/>
</dbReference>
<name>A0A366HTD0_9BACT</name>
<protein>
    <submittedName>
        <fullName evidence="2">Uncharacterized protein</fullName>
    </submittedName>
</protein>
<dbReference type="EMBL" id="QNRR01000002">
    <property type="protein sequence ID" value="RBP45957.1"/>
    <property type="molecule type" value="Genomic_DNA"/>
</dbReference>
<keyword evidence="1" id="KW-0732">Signal</keyword>
<organism evidence="2 3">
    <name type="scientific">Roseimicrobium gellanilyticum</name>
    <dbReference type="NCBI Taxonomy" id="748857"/>
    <lineage>
        <taxon>Bacteria</taxon>
        <taxon>Pseudomonadati</taxon>
        <taxon>Verrucomicrobiota</taxon>
        <taxon>Verrucomicrobiia</taxon>
        <taxon>Verrucomicrobiales</taxon>
        <taxon>Verrucomicrobiaceae</taxon>
        <taxon>Roseimicrobium</taxon>
    </lineage>
</organism>
<proteinExistence type="predicted"/>
<evidence type="ECO:0000256" key="1">
    <source>
        <dbReference type="SAM" id="SignalP"/>
    </source>
</evidence>
<dbReference type="AlphaFoldDB" id="A0A366HTD0"/>
<dbReference type="Proteomes" id="UP000253426">
    <property type="component" value="Unassembled WGS sequence"/>
</dbReference>
<comment type="caution">
    <text evidence="2">The sequence shown here is derived from an EMBL/GenBank/DDBJ whole genome shotgun (WGS) entry which is preliminary data.</text>
</comment>
<keyword evidence="3" id="KW-1185">Reference proteome</keyword>
<gene>
    <name evidence="2" type="ORF">DES53_102341</name>
</gene>
<evidence type="ECO:0000313" key="2">
    <source>
        <dbReference type="EMBL" id="RBP45957.1"/>
    </source>
</evidence>
<feature type="signal peptide" evidence="1">
    <location>
        <begin position="1"/>
        <end position="21"/>
    </location>
</feature>